<reference evidence="2 3" key="1">
    <citation type="submission" date="2018-10" db="EMBL/GenBank/DDBJ databases">
        <title>Genomic Encyclopedia of Archaeal and Bacterial Type Strains, Phase II (KMG-II): from individual species to whole genera.</title>
        <authorList>
            <person name="Goeker M."/>
        </authorList>
    </citation>
    <scope>NUCLEOTIDE SEQUENCE [LARGE SCALE GENOMIC DNA]</scope>
    <source>
        <strain evidence="2 3">RP-AC37</strain>
    </source>
</reference>
<proteinExistence type="predicted"/>
<dbReference type="InParanoid" id="A0A420XUJ0"/>
<dbReference type="OrthoDB" id="4856898at2"/>
<feature type="domain" description="Ferric siderophore reductase C-terminal" evidence="1">
    <location>
        <begin position="201"/>
        <end position="221"/>
    </location>
</feature>
<dbReference type="Pfam" id="PF11575">
    <property type="entry name" value="FhuF_C"/>
    <property type="match status" value="1"/>
</dbReference>
<keyword evidence="3" id="KW-1185">Reference proteome</keyword>
<name>A0A420XUJ0_9ACTN</name>
<evidence type="ECO:0000313" key="3">
    <source>
        <dbReference type="Proteomes" id="UP000281955"/>
    </source>
</evidence>
<dbReference type="RefSeq" id="WP_121192199.1">
    <property type="nucleotide sequence ID" value="NZ_RBWV01000009.1"/>
</dbReference>
<dbReference type="GO" id="GO:0051537">
    <property type="term" value="F:2 iron, 2 sulfur cluster binding"/>
    <property type="evidence" value="ECO:0007669"/>
    <property type="project" value="InterPro"/>
</dbReference>
<dbReference type="Proteomes" id="UP000281955">
    <property type="component" value="Unassembled WGS sequence"/>
</dbReference>
<comment type="caution">
    <text evidence="2">The sequence shown here is derived from an EMBL/GenBank/DDBJ whole genome shotgun (WGS) entry which is preliminary data.</text>
</comment>
<protein>
    <submittedName>
        <fullName evidence="2">FhuF-like iron-sulfur protein</fullName>
    </submittedName>
</protein>
<evidence type="ECO:0000313" key="2">
    <source>
        <dbReference type="EMBL" id="RKS80523.1"/>
    </source>
</evidence>
<accession>A0A420XUJ0</accession>
<gene>
    <name evidence="2" type="ORF">CLV35_0960</name>
</gene>
<evidence type="ECO:0000259" key="1">
    <source>
        <dbReference type="Pfam" id="PF11575"/>
    </source>
</evidence>
<dbReference type="EMBL" id="RBWV01000009">
    <property type="protein sequence ID" value="RKS80523.1"/>
    <property type="molecule type" value="Genomic_DNA"/>
</dbReference>
<dbReference type="AlphaFoldDB" id="A0A420XUJ0"/>
<organism evidence="2 3">
    <name type="scientific">Motilibacter peucedani</name>
    <dbReference type="NCBI Taxonomy" id="598650"/>
    <lineage>
        <taxon>Bacteria</taxon>
        <taxon>Bacillati</taxon>
        <taxon>Actinomycetota</taxon>
        <taxon>Actinomycetes</taxon>
        <taxon>Motilibacterales</taxon>
        <taxon>Motilibacteraceae</taxon>
        <taxon>Motilibacter</taxon>
    </lineage>
</organism>
<dbReference type="InterPro" id="IPR024726">
    <property type="entry name" value="FhuF_C"/>
</dbReference>
<sequence length="227" mass="23965">MTASLALDAPPLASCLFRLPQAQQAFLHCGEPVGDGWTLLAELDGARLDALVRGAQERLDAYFGAAVDATVAPSYVLGWYLRGVAMAAGAMFATIHRVPRLGPADLAVQWAPGGWPTGLCLLSGCFACLPDDPYARHPDAEVVAGAAALRSRLDDELAAHTRWFAAVWARRGRRGARAVSCFAADALGDALAGESHAERPRSVCCFAYKTPGGADCSGCPRRRPDSD</sequence>